<keyword evidence="5" id="KW-1185">Reference proteome</keyword>
<name>A0A9P1FWY1_9DINO</name>
<proteinExistence type="predicted"/>
<feature type="compositionally biased region" description="Acidic residues" evidence="1">
    <location>
        <begin position="474"/>
        <end position="484"/>
    </location>
</feature>
<evidence type="ECO:0000313" key="4">
    <source>
        <dbReference type="EMBL" id="CAL4779986.1"/>
    </source>
</evidence>
<dbReference type="Proteomes" id="UP001152797">
    <property type="component" value="Unassembled WGS sequence"/>
</dbReference>
<feature type="compositionally biased region" description="Acidic residues" evidence="1">
    <location>
        <begin position="358"/>
        <end position="367"/>
    </location>
</feature>
<dbReference type="EMBL" id="CAMXCT030001740">
    <property type="protein sequence ID" value="CAL4779986.1"/>
    <property type="molecule type" value="Genomic_DNA"/>
</dbReference>
<sequence>MDERMKEDVRQLQTFLTNQERLLSKEQFEQLRETQYQSVLKRVGSHRMGWEGINALSGLIETGPWTDEQKAGLGMALGECSKDVASCGKKSRPNQVCPDFTPFWSQEDVLVLRAPETSLVGKLEQIAARLVKIGMMWASELCYGEIMRSAQSLGLCVDNSTENLKQLKSYVRRRRRHVKLDDSLFQQKFVTLEDIKVPEPYSDSPCAEMVTKGKDRSTLFSGHLRGPKFLDKVWCTAIHFTVGLSFRKEGASAATSLALALPGAEKSALAPLKPLFDLLAPLLEQANAPRSSKGHGAGLANLQIFPGKRPGREPSRSPRSELSEANDSQEQQPLQAAPAPSPMTVMVPAKSKQPDEPGMSDEEYEPEQDAKLFAKAKEDRKRKRLEEKTEAAQEQGDESNGKPKPSAKAKAGSKAKAEPKAKTQAKAKAASKAKAEPKAKTEAKAKAASKKKADSTLAKAKAKAKASASKETEKEEDSCQEDEASAAKAETEKPVKANAAKKTRQVPRVFTGPERPPIMKDGDPTTHYLQGGCKKFRVFLQAGDRQDKAVSYKNDESAAWATCCKLIEEHAKKLAAENVD</sequence>
<accession>A0A9P1FWY1</accession>
<reference evidence="3" key="2">
    <citation type="submission" date="2024-04" db="EMBL/GenBank/DDBJ databases">
        <authorList>
            <person name="Chen Y."/>
            <person name="Shah S."/>
            <person name="Dougan E. K."/>
            <person name="Thang M."/>
            <person name="Chan C."/>
        </authorList>
    </citation>
    <scope>NUCLEOTIDE SEQUENCE [LARGE SCALE GENOMIC DNA]</scope>
</reference>
<dbReference type="EMBL" id="CAMXCT020001740">
    <property type="protein sequence ID" value="CAL1146049.1"/>
    <property type="molecule type" value="Genomic_DNA"/>
</dbReference>
<feature type="region of interest" description="Disordered" evidence="1">
    <location>
        <begin position="288"/>
        <end position="526"/>
    </location>
</feature>
<evidence type="ECO:0000313" key="5">
    <source>
        <dbReference type="Proteomes" id="UP001152797"/>
    </source>
</evidence>
<reference evidence="2" key="1">
    <citation type="submission" date="2022-10" db="EMBL/GenBank/DDBJ databases">
        <authorList>
            <person name="Chen Y."/>
            <person name="Dougan E. K."/>
            <person name="Chan C."/>
            <person name="Rhodes N."/>
            <person name="Thang M."/>
        </authorList>
    </citation>
    <scope>NUCLEOTIDE SEQUENCE</scope>
</reference>
<feature type="compositionally biased region" description="Low complexity" evidence="1">
    <location>
        <begin position="455"/>
        <end position="467"/>
    </location>
</feature>
<protein>
    <submittedName>
        <fullName evidence="4">MBD domain-containing protein</fullName>
    </submittedName>
</protein>
<evidence type="ECO:0000313" key="3">
    <source>
        <dbReference type="EMBL" id="CAL1146049.1"/>
    </source>
</evidence>
<dbReference type="EMBL" id="CAMXCT010001740">
    <property type="protein sequence ID" value="CAI3992674.1"/>
    <property type="molecule type" value="Genomic_DNA"/>
</dbReference>
<evidence type="ECO:0000313" key="2">
    <source>
        <dbReference type="EMBL" id="CAI3992674.1"/>
    </source>
</evidence>
<feature type="compositionally biased region" description="Basic and acidic residues" evidence="1">
    <location>
        <begin position="433"/>
        <end position="445"/>
    </location>
</feature>
<organism evidence="2">
    <name type="scientific">Cladocopium goreaui</name>
    <dbReference type="NCBI Taxonomy" id="2562237"/>
    <lineage>
        <taxon>Eukaryota</taxon>
        <taxon>Sar</taxon>
        <taxon>Alveolata</taxon>
        <taxon>Dinophyceae</taxon>
        <taxon>Suessiales</taxon>
        <taxon>Symbiodiniaceae</taxon>
        <taxon>Cladocopium</taxon>
    </lineage>
</organism>
<evidence type="ECO:0000256" key="1">
    <source>
        <dbReference type="SAM" id="MobiDB-lite"/>
    </source>
</evidence>
<comment type="caution">
    <text evidence="2">The sequence shown here is derived from an EMBL/GenBank/DDBJ whole genome shotgun (WGS) entry which is preliminary data.</text>
</comment>
<gene>
    <name evidence="2" type="ORF">C1SCF055_LOCUS19486</name>
</gene>
<dbReference type="AlphaFoldDB" id="A0A9P1FWY1"/>
<feature type="compositionally biased region" description="Basic and acidic residues" evidence="1">
    <location>
        <begin position="368"/>
        <end position="391"/>
    </location>
</feature>
<feature type="compositionally biased region" description="Basic and acidic residues" evidence="1">
    <location>
        <begin position="310"/>
        <end position="322"/>
    </location>
</feature>